<gene>
    <name evidence="3" type="ORF">CVT25_000537</name>
</gene>
<dbReference type="OrthoDB" id="2536347at2759"/>
<dbReference type="AlphaFoldDB" id="A0A409WZV4"/>
<proteinExistence type="predicted"/>
<feature type="transmembrane region" description="Helical" evidence="1">
    <location>
        <begin position="162"/>
        <end position="183"/>
    </location>
</feature>
<dbReference type="Pfam" id="PF20152">
    <property type="entry name" value="DUF6534"/>
    <property type="match status" value="1"/>
</dbReference>
<feature type="transmembrane region" description="Helical" evidence="1">
    <location>
        <begin position="82"/>
        <end position="106"/>
    </location>
</feature>
<feature type="transmembrane region" description="Helical" evidence="1">
    <location>
        <begin position="12"/>
        <end position="30"/>
    </location>
</feature>
<evidence type="ECO:0000313" key="3">
    <source>
        <dbReference type="EMBL" id="PPQ83991.1"/>
    </source>
</evidence>
<evidence type="ECO:0000259" key="2">
    <source>
        <dbReference type="Pfam" id="PF20152"/>
    </source>
</evidence>
<protein>
    <recommendedName>
        <fullName evidence="2">DUF6534 domain-containing protein</fullName>
    </recommendedName>
</protein>
<dbReference type="PANTHER" id="PTHR40465">
    <property type="entry name" value="CHROMOSOME 1, WHOLE GENOME SHOTGUN SEQUENCE"/>
    <property type="match status" value="1"/>
</dbReference>
<feature type="transmembrane region" description="Helical" evidence="1">
    <location>
        <begin position="42"/>
        <end position="62"/>
    </location>
</feature>
<feature type="transmembrane region" description="Helical" evidence="1">
    <location>
        <begin position="203"/>
        <end position="224"/>
    </location>
</feature>
<dbReference type="EMBL" id="NHYD01002942">
    <property type="protein sequence ID" value="PPQ83991.1"/>
    <property type="molecule type" value="Genomic_DNA"/>
</dbReference>
<dbReference type="InParanoid" id="A0A409WZV4"/>
<comment type="caution">
    <text evidence="3">The sequence shown here is derived from an EMBL/GenBank/DDBJ whole genome shotgun (WGS) entry which is preliminary data.</text>
</comment>
<feature type="domain" description="DUF6534" evidence="2">
    <location>
        <begin position="168"/>
        <end position="254"/>
    </location>
</feature>
<keyword evidence="1" id="KW-0812">Transmembrane</keyword>
<dbReference type="Proteomes" id="UP000283269">
    <property type="component" value="Unassembled WGS sequence"/>
</dbReference>
<dbReference type="InterPro" id="IPR045339">
    <property type="entry name" value="DUF6534"/>
</dbReference>
<organism evidence="3 4">
    <name type="scientific">Psilocybe cyanescens</name>
    <dbReference type="NCBI Taxonomy" id="93625"/>
    <lineage>
        <taxon>Eukaryota</taxon>
        <taxon>Fungi</taxon>
        <taxon>Dikarya</taxon>
        <taxon>Basidiomycota</taxon>
        <taxon>Agaricomycotina</taxon>
        <taxon>Agaricomycetes</taxon>
        <taxon>Agaricomycetidae</taxon>
        <taxon>Agaricales</taxon>
        <taxon>Agaricineae</taxon>
        <taxon>Strophariaceae</taxon>
        <taxon>Psilocybe</taxon>
    </lineage>
</organism>
<dbReference type="PANTHER" id="PTHR40465:SF1">
    <property type="entry name" value="DUF6534 DOMAIN-CONTAINING PROTEIN"/>
    <property type="match status" value="1"/>
</dbReference>
<evidence type="ECO:0000256" key="1">
    <source>
        <dbReference type="SAM" id="Phobius"/>
    </source>
</evidence>
<name>A0A409WZV4_PSICY</name>
<keyword evidence="1" id="KW-1133">Transmembrane helix</keyword>
<feature type="transmembrane region" description="Helical" evidence="1">
    <location>
        <begin position="118"/>
        <end position="142"/>
    </location>
</feature>
<evidence type="ECO:0000313" key="4">
    <source>
        <dbReference type="Proteomes" id="UP000283269"/>
    </source>
</evidence>
<sequence>MAISAGPLFLSLLFNFAGFGALTVQVYLYYLAFPNDPLRSKAIVYSVYVLELVQTALIARTLYDEFVFGFLNIDSLDRIGEIWFAVPIAGGIVTFIVQSFYVHRIVQLGNYLGKRRVLAIACAVVFVSFTQMAAGFTLGVQMFQVSYYSKVMVPEIQTSAGIWYAGGAICDIVIAVCMTNILLRSSNGITPRTRKIVRKLVRLTVEAGTLTAAMGIITIAFVLMPSPETYYQTSAAVLSKLYSNTMMVVLNSRMELSNGGIGTRTSLLSGVKFATRRHVERSENSRIGRNPWLETRSITENETERG</sequence>
<accession>A0A409WZV4</accession>
<reference evidence="3 4" key="1">
    <citation type="journal article" date="2018" name="Evol. Lett.">
        <title>Horizontal gene cluster transfer increased hallucinogenic mushroom diversity.</title>
        <authorList>
            <person name="Reynolds H.T."/>
            <person name="Vijayakumar V."/>
            <person name="Gluck-Thaler E."/>
            <person name="Korotkin H.B."/>
            <person name="Matheny P.B."/>
            <person name="Slot J.C."/>
        </authorList>
    </citation>
    <scope>NUCLEOTIDE SEQUENCE [LARGE SCALE GENOMIC DNA]</scope>
    <source>
        <strain evidence="3 4">2631</strain>
    </source>
</reference>
<keyword evidence="4" id="KW-1185">Reference proteome</keyword>
<keyword evidence="1" id="KW-0472">Membrane</keyword>